<proteinExistence type="predicted"/>
<evidence type="ECO:0000256" key="1">
    <source>
        <dbReference type="SAM" id="Phobius"/>
    </source>
</evidence>
<organism evidence="2 3">
    <name type="scientific">Parelaphostrongylus tenuis</name>
    <name type="common">Meningeal worm</name>
    <dbReference type="NCBI Taxonomy" id="148309"/>
    <lineage>
        <taxon>Eukaryota</taxon>
        <taxon>Metazoa</taxon>
        <taxon>Ecdysozoa</taxon>
        <taxon>Nematoda</taxon>
        <taxon>Chromadorea</taxon>
        <taxon>Rhabditida</taxon>
        <taxon>Rhabditina</taxon>
        <taxon>Rhabditomorpha</taxon>
        <taxon>Strongyloidea</taxon>
        <taxon>Metastrongylidae</taxon>
        <taxon>Parelaphostrongylus</taxon>
    </lineage>
</organism>
<gene>
    <name evidence="2" type="ORF">KIN20_031369</name>
</gene>
<name>A0AAD5WH75_PARTN</name>
<reference evidence="2" key="1">
    <citation type="submission" date="2021-06" db="EMBL/GenBank/DDBJ databases">
        <title>Parelaphostrongylus tenuis whole genome reference sequence.</title>
        <authorList>
            <person name="Garwood T.J."/>
            <person name="Larsen P.A."/>
            <person name="Fountain-Jones N.M."/>
            <person name="Garbe J.R."/>
            <person name="Macchietto M.G."/>
            <person name="Kania S.A."/>
            <person name="Gerhold R.W."/>
            <person name="Richards J.E."/>
            <person name="Wolf T.M."/>
        </authorList>
    </citation>
    <scope>NUCLEOTIDE SEQUENCE</scope>
    <source>
        <strain evidence="2">MNPRO001-30</strain>
        <tissue evidence="2">Meninges</tissue>
    </source>
</reference>
<evidence type="ECO:0000313" key="3">
    <source>
        <dbReference type="Proteomes" id="UP001196413"/>
    </source>
</evidence>
<keyword evidence="1" id="KW-0472">Membrane</keyword>
<evidence type="ECO:0000313" key="2">
    <source>
        <dbReference type="EMBL" id="KAJ1369801.1"/>
    </source>
</evidence>
<keyword evidence="3" id="KW-1185">Reference proteome</keyword>
<dbReference type="EMBL" id="JAHQIW010006682">
    <property type="protein sequence ID" value="KAJ1369801.1"/>
    <property type="molecule type" value="Genomic_DNA"/>
</dbReference>
<dbReference type="Proteomes" id="UP001196413">
    <property type="component" value="Unassembled WGS sequence"/>
</dbReference>
<keyword evidence="1" id="KW-0812">Transmembrane</keyword>
<comment type="caution">
    <text evidence="2">The sequence shown here is derived from an EMBL/GenBank/DDBJ whole genome shotgun (WGS) entry which is preliminary data.</text>
</comment>
<protein>
    <submittedName>
        <fullName evidence="2">Uncharacterized protein</fullName>
    </submittedName>
</protein>
<accession>A0AAD5WH75</accession>
<sequence>MVASSVRRECGQSCFLLLSNSIFMLFSVFTKRLSYTCEVVSVIRKPIQFHLLTFSPWILHDLGLLRVYAHFNPSTHSVELIEQRLCFTGTPRKTMSPVKQRIHIMAERSDGLIFVRQSGWLSISVAKILTAFPQVK</sequence>
<keyword evidence="1" id="KW-1133">Transmembrane helix</keyword>
<feature type="transmembrane region" description="Helical" evidence="1">
    <location>
        <begin position="12"/>
        <end position="29"/>
    </location>
</feature>
<dbReference type="AlphaFoldDB" id="A0AAD5WH75"/>